<feature type="region of interest" description="Disordered" evidence="15">
    <location>
        <begin position="317"/>
        <end position="370"/>
    </location>
</feature>
<dbReference type="Proteomes" id="UP001066276">
    <property type="component" value="Chromosome 3_2"/>
</dbReference>
<comment type="catalytic activity">
    <reaction evidence="12">
        <text>O-phospho-L-threonyl-[protein] + H2O = L-threonyl-[protein] + phosphate</text>
        <dbReference type="Rhea" id="RHEA:47004"/>
        <dbReference type="Rhea" id="RHEA-COMP:11060"/>
        <dbReference type="Rhea" id="RHEA-COMP:11605"/>
        <dbReference type="ChEBI" id="CHEBI:15377"/>
        <dbReference type="ChEBI" id="CHEBI:30013"/>
        <dbReference type="ChEBI" id="CHEBI:43474"/>
        <dbReference type="ChEBI" id="CHEBI:61977"/>
        <dbReference type="EC" id="3.1.3.16"/>
    </reaction>
</comment>
<dbReference type="EC" id="3.1.3.48" evidence="5"/>
<dbReference type="Pfam" id="PF00581">
    <property type="entry name" value="Rhodanese"/>
    <property type="match status" value="1"/>
</dbReference>
<comment type="subunit">
    <text evidence="4">Monomer.</text>
</comment>
<organism evidence="19 20">
    <name type="scientific">Pleurodeles waltl</name>
    <name type="common">Iberian ribbed newt</name>
    <dbReference type="NCBI Taxonomy" id="8319"/>
    <lineage>
        <taxon>Eukaryota</taxon>
        <taxon>Metazoa</taxon>
        <taxon>Chordata</taxon>
        <taxon>Craniata</taxon>
        <taxon>Vertebrata</taxon>
        <taxon>Euteleostomi</taxon>
        <taxon>Amphibia</taxon>
        <taxon>Batrachia</taxon>
        <taxon>Caudata</taxon>
        <taxon>Salamandroidea</taxon>
        <taxon>Salamandridae</taxon>
        <taxon>Pleurodelinae</taxon>
        <taxon>Pleurodeles</taxon>
    </lineage>
</organism>
<sequence length="645" mass="70728">MAGGLLPPKEMEAHALACLLRRSPAAALVIDCRSFSEYNSWHVLGAINIGCSKLMKRRLQHDKVAVTDLLQAGSQCKLESQEGRDVVVYDQNTRDVSCLSSNTFLSILVGKLDSCFQRVYVLTGGFATFSSCFPGLCEGKPAAILPVSISQPCLPVASVGPTRILPHLYLGSQKDVLNKDLMAQNGIAYVLNASNNCPKPDFVCDHHFMRIPVNDNYCEKLLPWLDESVDFIEKARLSSSRVIVHCLAGISRSATIAIAYVMKTMGMSSDEAYRFVKERRPSISPNFNFLGQLLEYEQSLSVHKAWSAGVLKSSGEHLPPPDLVEPPEGTVATTTSTSEMSEGGSHSTRADLQRRHPGAPNVISPSTLQQGLRGLHLSSEQVLDTNRLKRSFSLDIKSAYTPGAEETPKLSRLESGGLSPFSPQPDCPEWPSGPDLHLEANVCQRRKLQQPLVSPVHGLNLNFSALCAGHKSASSQDNLTQKLRLSLSGTPQPAVATDPSRLSGWSAQVESPSEPCATDAPWYFGGEPPLTSGTLFSTSYSTFSHSTLQTSCEIRLREKPRPEPRDSRRSWHEEGAAEIQFKRRSCQMEFEGGMSESHSREDLVKQSSFSGSVEVIEVEEEDGAVETVQSEELPRYLLNSSSWQY</sequence>
<dbReference type="InterPro" id="IPR001763">
    <property type="entry name" value="Rhodanese-like_dom"/>
</dbReference>
<dbReference type="SMART" id="SM00195">
    <property type="entry name" value="DSPc"/>
    <property type="match status" value="1"/>
</dbReference>
<evidence type="ECO:0000256" key="1">
    <source>
        <dbReference type="ARBA" id="ARBA00004123"/>
    </source>
</evidence>
<dbReference type="GO" id="GO:0005634">
    <property type="term" value="C:nucleus"/>
    <property type="evidence" value="ECO:0007669"/>
    <property type="project" value="UniProtKB-SubCell"/>
</dbReference>
<evidence type="ECO:0000313" key="19">
    <source>
        <dbReference type="EMBL" id="KAJ1178481.1"/>
    </source>
</evidence>
<dbReference type="InterPro" id="IPR000387">
    <property type="entry name" value="Tyr_Pase_dom"/>
</dbReference>
<dbReference type="CDD" id="cd01446">
    <property type="entry name" value="DSP_MapKP"/>
    <property type="match status" value="1"/>
</dbReference>
<keyword evidence="9" id="KW-0904">Protein phosphatase</keyword>
<dbReference type="InterPro" id="IPR000340">
    <property type="entry name" value="Dual-sp_phosphatase_cat-dom"/>
</dbReference>
<dbReference type="Gene3D" id="3.40.250.10">
    <property type="entry name" value="Rhodanese-like domain"/>
    <property type="match status" value="1"/>
</dbReference>
<dbReference type="InterPro" id="IPR008343">
    <property type="entry name" value="MKP"/>
</dbReference>
<evidence type="ECO:0000256" key="5">
    <source>
        <dbReference type="ARBA" id="ARBA00013064"/>
    </source>
</evidence>
<evidence type="ECO:0000256" key="2">
    <source>
        <dbReference type="ARBA" id="ARBA00004496"/>
    </source>
</evidence>
<keyword evidence="7" id="KW-0963">Cytoplasm</keyword>
<dbReference type="SUPFAM" id="SSF52799">
    <property type="entry name" value="(Phosphotyrosine protein) phosphatases II"/>
    <property type="match status" value="1"/>
</dbReference>
<evidence type="ECO:0000256" key="4">
    <source>
        <dbReference type="ARBA" id="ARBA00011245"/>
    </source>
</evidence>
<dbReference type="Gene3D" id="3.90.190.10">
    <property type="entry name" value="Protein tyrosine phosphatase superfamily"/>
    <property type="match status" value="1"/>
</dbReference>
<feature type="domain" description="Tyrosine specific protein phosphatases" evidence="17">
    <location>
        <begin position="226"/>
        <end position="283"/>
    </location>
</feature>
<dbReference type="GO" id="GO:0004722">
    <property type="term" value="F:protein serine/threonine phosphatase activity"/>
    <property type="evidence" value="ECO:0007669"/>
    <property type="project" value="UniProtKB-EC"/>
</dbReference>
<evidence type="ECO:0000256" key="3">
    <source>
        <dbReference type="ARBA" id="ARBA00008601"/>
    </source>
</evidence>
<evidence type="ECO:0000256" key="7">
    <source>
        <dbReference type="ARBA" id="ARBA00022490"/>
    </source>
</evidence>
<name>A0AAV7TQK8_PLEWA</name>
<dbReference type="GO" id="GO:0017017">
    <property type="term" value="F:MAP kinase tyrosine/serine/threonine phosphatase activity"/>
    <property type="evidence" value="ECO:0007669"/>
    <property type="project" value="InterPro"/>
</dbReference>
<dbReference type="GO" id="GO:0033550">
    <property type="term" value="F:MAP kinase tyrosine phosphatase activity"/>
    <property type="evidence" value="ECO:0007669"/>
    <property type="project" value="TreeGrafter"/>
</dbReference>
<comment type="subcellular location">
    <subcellularLocation>
        <location evidence="2">Cytoplasm</location>
    </subcellularLocation>
    <subcellularLocation>
        <location evidence="1">Nucleus</location>
    </subcellularLocation>
</comment>
<dbReference type="PRINTS" id="PR01764">
    <property type="entry name" value="MAPKPHPHTASE"/>
</dbReference>
<evidence type="ECO:0000256" key="15">
    <source>
        <dbReference type="SAM" id="MobiDB-lite"/>
    </source>
</evidence>
<dbReference type="SMART" id="SM00450">
    <property type="entry name" value="RHOD"/>
    <property type="match status" value="1"/>
</dbReference>
<dbReference type="GO" id="GO:0005737">
    <property type="term" value="C:cytoplasm"/>
    <property type="evidence" value="ECO:0007669"/>
    <property type="project" value="UniProtKB-SubCell"/>
</dbReference>
<gene>
    <name evidence="19" type="ORF">NDU88_003727</name>
</gene>
<dbReference type="FunFam" id="3.40.250.10:FF:000020">
    <property type="entry name" value="Dual specificity protein phosphatase 8"/>
    <property type="match status" value="1"/>
</dbReference>
<dbReference type="InterPro" id="IPR020422">
    <property type="entry name" value="TYR_PHOSPHATASE_DUAL_dom"/>
</dbReference>
<reference evidence="19" key="1">
    <citation type="journal article" date="2022" name="bioRxiv">
        <title>Sequencing and chromosome-scale assembly of the giantPleurodeles waltlgenome.</title>
        <authorList>
            <person name="Brown T."/>
            <person name="Elewa A."/>
            <person name="Iarovenko S."/>
            <person name="Subramanian E."/>
            <person name="Araus A.J."/>
            <person name="Petzold A."/>
            <person name="Susuki M."/>
            <person name="Suzuki K.-i.T."/>
            <person name="Hayashi T."/>
            <person name="Toyoda A."/>
            <person name="Oliveira C."/>
            <person name="Osipova E."/>
            <person name="Leigh N.D."/>
            <person name="Simon A."/>
            <person name="Yun M.H."/>
        </authorList>
    </citation>
    <scope>NUCLEOTIDE SEQUENCE</scope>
    <source>
        <strain evidence="19">20211129_DDA</strain>
        <tissue evidence="19">Liver</tissue>
    </source>
</reference>
<evidence type="ECO:0000313" key="20">
    <source>
        <dbReference type="Proteomes" id="UP001066276"/>
    </source>
</evidence>
<dbReference type="GO" id="GO:0008330">
    <property type="term" value="F:protein tyrosine/threonine phosphatase activity"/>
    <property type="evidence" value="ECO:0007669"/>
    <property type="project" value="TreeGrafter"/>
</dbReference>
<evidence type="ECO:0000259" key="16">
    <source>
        <dbReference type="PROSITE" id="PS50054"/>
    </source>
</evidence>
<evidence type="ECO:0000256" key="8">
    <source>
        <dbReference type="ARBA" id="ARBA00022801"/>
    </source>
</evidence>
<dbReference type="InterPro" id="IPR029021">
    <property type="entry name" value="Prot-tyrosine_phosphatase-like"/>
</dbReference>
<dbReference type="PROSITE" id="PS00383">
    <property type="entry name" value="TYR_PHOSPHATASE_1"/>
    <property type="match status" value="1"/>
</dbReference>
<evidence type="ECO:0000256" key="10">
    <source>
        <dbReference type="ARBA" id="ARBA00023242"/>
    </source>
</evidence>
<dbReference type="EMBL" id="JANPWB010000006">
    <property type="protein sequence ID" value="KAJ1178481.1"/>
    <property type="molecule type" value="Genomic_DNA"/>
</dbReference>
<dbReference type="GO" id="GO:0043409">
    <property type="term" value="P:negative regulation of MAPK cascade"/>
    <property type="evidence" value="ECO:0007669"/>
    <property type="project" value="TreeGrafter"/>
</dbReference>
<dbReference type="PANTHER" id="PTHR10159">
    <property type="entry name" value="DUAL SPECIFICITY PROTEIN PHOSPHATASE"/>
    <property type="match status" value="1"/>
</dbReference>
<evidence type="ECO:0000256" key="6">
    <source>
        <dbReference type="ARBA" id="ARBA00013081"/>
    </source>
</evidence>
<evidence type="ECO:0000259" key="18">
    <source>
        <dbReference type="PROSITE" id="PS50206"/>
    </source>
</evidence>
<comment type="function">
    <text evidence="13">Has phosphatase activity with synthetic phosphatase substrates and negatively regulates mitogen-activated protein kinase activity, presumably by catalysing their dephosphorylation. Expected to display protein phosphatase activity toward phosphotyrosine, phosphoserine and phosphothreonine residues.</text>
</comment>
<feature type="compositionally biased region" description="Low complexity" evidence="15">
    <location>
        <begin position="328"/>
        <end position="347"/>
    </location>
</feature>
<feature type="region of interest" description="Disordered" evidence="15">
    <location>
        <begin position="403"/>
        <end position="426"/>
    </location>
</feature>
<dbReference type="SUPFAM" id="SSF52821">
    <property type="entry name" value="Rhodanese/Cell cycle control phosphatase"/>
    <property type="match status" value="1"/>
</dbReference>
<accession>A0AAV7TQK8</accession>
<feature type="domain" description="Tyrosine-protein phosphatase" evidence="16">
    <location>
        <begin position="160"/>
        <end position="302"/>
    </location>
</feature>
<evidence type="ECO:0000256" key="9">
    <source>
        <dbReference type="ARBA" id="ARBA00022912"/>
    </source>
</evidence>
<dbReference type="Pfam" id="PF00782">
    <property type="entry name" value="DSPc"/>
    <property type="match status" value="1"/>
</dbReference>
<keyword evidence="20" id="KW-1185">Reference proteome</keyword>
<evidence type="ECO:0000256" key="13">
    <source>
        <dbReference type="ARBA" id="ARBA00053881"/>
    </source>
</evidence>
<dbReference type="InterPro" id="IPR036873">
    <property type="entry name" value="Rhodanese-like_dom_sf"/>
</dbReference>
<protein>
    <recommendedName>
        <fullName evidence="14">Dual specificity protein phosphatase 8</fullName>
        <ecNumber evidence="6">3.1.3.16</ecNumber>
        <ecNumber evidence="5">3.1.3.48</ecNumber>
    </recommendedName>
</protein>
<keyword evidence="8" id="KW-0378">Hydrolase</keyword>
<feature type="domain" description="Rhodanese" evidence="18">
    <location>
        <begin position="23"/>
        <end position="138"/>
    </location>
</feature>
<dbReference type="FunFam" id="3.90.190.10:FF:000044">
    <property type="entry name" value="Dual specificity protein phosphatase 8"/>
    <property type="match status" value="1"/>
</dbReference>
<dbReference type="PROSITE" id="PS50206">
    <property type="entry name" value="RHODANESE_3"/>
    <property type="match status" value="1"/>
</dbReference>
<keyword evidence="10" id="KW-0539">Nucleus</keyword>
<comment type="catalytic activity">
    <reaction evidence="11">
        <text>O-phospho-L-seryl-[protein] + H2O = L-seryl-[protein] + phosphate</text>
        <dbReference type="Rhea" id="RHEA:20629"/>
        <dbReference type="Rhea" id="RHEA-COMP:9863"/>
        <dbReference type="Rhea" id="RHEA-COMP:11604"/>
        <dbReference type="ChEBI" id="CHEBI:15377"/>
        <dbReference type="ChEBI" id="CHEBI:29999"/>
        <dbReference type="ChEBI" id="CHEBI:43474"/>
        <dbReference type="ChEBI" id="CHEBI:83421"/>
        <dbReference type="EC" id="3.1.3.16"/>
    </reaction>
</comment>
<comment type="caution">
    <text evidence="19">The sequence shown here is derived from an EMBL/GenBank/DDBJ whole genome shotgun (WGS) entry which is preliminary data.</text>
</comment>
<evidence type="ECO:0000256" key="14">
    <source>
        <dbReference type="ARBA" id="ARBA00073917"/>
    </source>
</evidence>
<feature type="region of interest" description="Disordered" evidence="15">
    <location>
        <begin position="489"/>
        <end position="511"/>
    </location>
</feature>
<dbReference type="AlphaFoldDB" id="A0AAV7TQK8"/>
<evidence type="ECO:0000256" key="11">
    <source>
        <dbReference type="ARBA" id="ARBA00047761"/>
    </source>
</evidence>
<evidence type="ECO:0000259" key="17">
    <source>
        <dbReference type="PROSITE" id="PS50056"/>
    </source>
</evidence>
<dbReference type="PROSITE" id="PS50056">
    <property type="entry name" value="TYR_PHOSPHATASE_2"/>
    <property type="match status" value="1"/>
</dbReference>
<dbReference type="InterPro" id="IPR016130">
    <property type="entry name" value="Tyr_Pase_AS"/>
</dbReference>
<evidence type="ECO:0000256" key="12">
    <source>
        <dbReference type="ARBA" id="ARBA00048336"/>
    </source>
</evidence>
<dbReference type="PROSITE" id="PS50054">
    <property type="entry name" value="TYR_PHOSPHATASE_DUAL"/>
    <property type="match status" value="1"/>
</dbReference>
<comment type="similarity">
    <text evidence="3">Belongs to the protein-tyrosine phosphatase family. Non-receptor class dual specificity subfamily.</text>
</comment>
<dbReference type="PANTHER" id="PTHR10159:SF108">
    <property type="entry name" value="DUAL SPECIFICITY PROTEIN PHOSPHATASE 8"/>
    <property type="match status" value="1"/>
</dbReference>
<dbReference type="EC" id="3.1.3.16" evidence="6"/>
<proteinExistence type="inferred from homology"/>